<feature type="transmembrane region" description="Helical" evidence="1">
    <location>
        <begin position="12"/>
        <end position="29"/>
    </location>
</feature>
<evidence type="ECO:0000313" key="2">
    <source>
        <dbReference type="EMBL" id="MCC2137493.1"/>
    </source>
</evidence>
<keyword evidence="1" id="KW-0812">Transmembrane</keyword>
<dbReference type="AlphaFoldDB" id="A0AAE3DI41"/>
<reference evidence="2" key="1">
    <citation type="submission" date="2021-10" db="EMBL/GenBank/DDBJ databases">
        <title>Anaerobic single-cell dispensing facilitates the cultivation of human gut bacteria.</title>
        <authorList>
            <person name="Afrizal A."/>
        </authorList>
    </citation>
    <scope>NUCLEOTIDE SEQUENCE</scope>
    <source>
        <strain evidence="2">CLA-AA-H250</strain>
    </source>
</reference>
<dbReference type="InterPro" id="IPR021215">
    <property type="entry name" value="DUF2752"/>
</dbReference>
<evidence type="ECO:0000313" key="3">
    <source>
        <dbReference type="Proteomes" id="UP001199424"/>
    </source>
</evidence>
<dbReference type="Proteomes" id="UP001199424">
    <property type="component" value="Unassembled WGS sequence"/>
</dbReference>
<comment type="caution">
    <text evidence="2">The sequence shown here is derived from an EMBL/GenBank/DDBJ whole genome shotgun (WGS) entry which is preliminary data.</text>
</comment>
<evidence type="ECO:0000256" key="1">
    <source>
        <dbReference type="SAM" id="Phobius"/>
    </source>
</evidence>
<feature type="transmembrane region" description="Helical" evidence="1">
    <location>
        <begin position="95"/>
        <end position="118"/>
    </location>
</feature>
<keyword evidence="3" id="KW-1185">Reference proteome</keyword>
<accession>A0AAE3DI41</accession>
<protein>
    <submittedName>
        <fullName evidence="2">DUF2752 domain-containing protein</fullName>
    </submittedName>
</protein>
<dbReference type="RefSeq" id="WP_308449718.1">
    <property type="nucleotide sequence ID" value="NZ_JAJEQC010000010.1"/>
</dbReference>
<dbReference type="EMBL" id="JAJEQC010000010">
    <property type="protein sequence ID" value="MCC2137493.1"/>
    <property type="molecule type" value="Genomic_DNA"/>
</dbReference>
<feature type="transmembrane region" description="Helical" evidence="1">
    <location>
        <begin position="61"/>
        <end position="83"/>
    </location>
</feature>
<keyword evidence="1" id="KW-1133">Transmembrane helix</keyword>
<dbReference type="Pfam" id="PF10825">
    <property type="entry name" value="DUF2752"/>
    <property type="match status" value="1"/>
</dbReference>
<keyword evidence="1" id="KW-0472">Membrane</keyword>
<organism evidence="2 3">
    <name type="scientific">Hominenteromicrobium mulieris</name>
    <dbReference type="NCBI Taxonomy" id="2885357"/>
    <lineage>
        <taxon>Bacteria</taxon>
        <taxon>Bacillati</taxon>
        <taxon>Bacillota</taxon>
        <taxon>Clostridia</taxon>
        <taxon>Eubacteriales</taxon>
        <taxon>Oscillospiraceae</taxon>
        <taxon>Hominenteromicrobium</taxon>
    </lineage>
</organism>
<proteinExistence type="predicted"/>
<sequence>MSGERQKRIKRALAAVFGAAAVLVVLYILRPPCLVRKVFGVLCPSCGTTRMIAALLQLDFAGAWALNPFMLFFLPFALLWGVLEAVRYAKGKPPLLFKRFSVALWAAWFLSALIFGVWRNFA</sequence>
<name>A0AAE3DI41_9FIRM</name>
<gene>
    <name evidence="2" type="ORF">LKD31_10760</name>
</gene>